<dbReference type="OrthoDB" id="9775268at2"/>
<dbReference type="GO" id="GO:0005886">
    <property type="term" value="C:plasma membrane"/>
    <property type="evidence" value="ECO:0007669"/>
    <property type="project" value="UniProtKB-SubCell"/>
</dbReference>
<dbReference type="Gene3D" id="1.20.1250.20">
    <property type="entry name" value="MFS general substrate transporter like domains"/>
    <property type="match status" value="1"/>
</dbReference>
<feature type="transmembrane region" description="Helical" evidence="7">
    <location>
        <begin position="20"/>
        <end position="40"/>
    </location>
</feature>
<feature type="transmembrane region" description="Helical" evidence="7">
    <location>
        <begin position="288"/>
        <end position="304"/>
    </location>
</feature>
<keyword evidence="10" id="KW-1185">Reference proteome</keyword>
<dbReference type="AlphaFoldDB" id="I7Z8E1"/>
<dbReference type="GO" id="GO:0022857">
    <property type="term" value="F:transmembrane transporter activity"/>
    <property type="evidence" value="ECO:0007669"/>
    <property type="project" value="InterPro"/>
</dbReference>
<keyword evidence="3" id="KW-1003">Cell membrane</keyword>
<dbReference type="SUPFAM" id="SSF103473">
    <property type="entry name" value="MFS general substrate transporter"/>
    <property type="match status" value="1"/>
</dbReference>
<feature type="transmembrane region" description="Helical" evidence="7">
    <location>
        <begin position="52"/>
        <end position="70"/>
    </location>
</feature>
<feature type="domain" description="Major facilitator superfamily (MFS) profile" evidence="8">
    <location>
        <begin position="15"/>
        <end position="401"/>
    </location>
</feature>
<evidence type="ECO:0000256" key="3">
    <source>
        <dbReference type="ARBA" id="ARBA00022475"/>
    </source>
</evidence>
<feature type="transmembrane region" description="Helical" evidence="7">
    <location>
        <begin position="310"/>
        <end position="335"/>
    </location>
</feature>
<dbReference type="InterPro" id="IPR010290">
    <property type="entry name" value="TM_effector"/>
</dbReference>
<feature type="transmembrane region" description="Helical" evidence="7">
    <location>
        <begin position="373"/>
        <end position="396"/>
    </location>
</feature>
<dbReference type="STRING" id="1172194.WQQ_43620"/>
<dbReference type="Proteomes" id="UP000003704">
    <property type="component" value="Unassembled WGS sequence"/>
</dbReference>
<keyword evidence="6 7" id="KW-0472">Membrane</keyword>
<sequence>MTAAHGTFAPLSVPTYRNIWLASMVANTGSLIQIVGSAWLMAEMSTPDRVALVQTATFLPMALFAILAGAISDMYDRRKVQIASLTVSLVGATLMTLASMLGWMTPSALLGFCFLIGTGAAFFGPAWQSSVGEQVPRHLLPQAVGLNGVSYNVARSLGPAMGGILVAALGATFAFGVNALCFLPILFALSRWKRVVEVSRLPPEGLLRSVHSGLRYIVHMQPVRQAVLRGFLVCFIGSALQALMPLMARDLLGGGAQTYGILLGCFGIGAVSGIFVLQPLRSRFGNELVVRGGCCALGICLALLSLSGHMLLSCMILFVAGISWMVLVTVIGIALQLFVPRWVVGRAVATLHASVALGVALGSYLWGLFTLDFGVATAMQIAAVLLVLSPFLGVVLRIADRNASPEADDSQLAEPDVKLGISGRSGPISIEVQYRIDPDKARDFYNLMREIQRIRNRNGAYDWSLSREIADPWTWSERYRCPTWDDYLRLRGRRTLEETAIQQRANQMHIGIEPIRIRRWLDRPSGSVRWREEVPDRGDTQLVVR</sequence>
<dbReference type="PANTHER" id="PTHR23513:SF11">
    <property type="entry name" value="STAPHYLOFERRIN A TRANSPORTER"/>
    <property type="match status" value="1"/>
</dbReference>
<protein>
    <recommendedName>
        <fullName evidence="8">Major facilitator superfamily (MFS) profile domain-containing protein</fullName>
    </recommendedName>
</protein>
<dbReference type="PANTHER" id="PTHR23513">
    <property type="entry name" value="INTEGRAL MEMBRANE EFFLUX PROTEIN-RELATED"/>
    <property type="match status" value="1"/>
</dbReference>
<keyword evidence="4 7" id="KW-0812">Transmembrane</keyword>
<dbReference type="CDD" id="cd06173">
    <property type="entry name" value="MFS_MefA_like"/>
    <property type="match status" value="1"/>
</dbReference>
<evidence type="ECO:0000256" key="2">
    <source>
        <dbReference type="ARBA" id="ARBA00022448"/>
    </source>
</evidence>
<comment type="caution">
    <text evidence="9">The sequence shown here is derived from an EMBL/GenBank/DDBJ whole genome shotgun (WGS) entry which is preliminary data.</text>
</comment>
<keyword evidence="2" id="KW-0813">Transport</keyword>
<organism evidence="9 10">
    <name type="scientific">Hydrocarboniphaga effusa AP103</name>
    <dbReference type="NCBI Taxonomy" id="1172194"/>
    <lineage>
        <taxon>Bacteria</taxon>
        <taxon>Pseudomonadati</taxon>
        <taxon>Pseudomonadota</taxon>
        <taxon>Gammaproteobacteria</taxon>
        <taxon>Nevskiales</taxon>
        <taxon>Nevskiaceae</taxon>
        <taxon>Hydrocarboniphaga</taxon>
    </lineage>
</organism>
<feature type="transmembrane region" description="Helical" evidence="7">
    <location>
        <begin position="256"/>
        <end position="276"/>
    </location>
</feature>
<dbReference type="InterPro" id="IPR036259">
    <property type="entry name" value="MFS_trans_sf"/>
</dbReference>
<gene>
    <name evidence="9" type="ORF">WQQ_43620</name>
</gene>
<evidence type="ECO:0000256" key="4">
    <source>
        <dbReference type="ARBA" id="ARBA00022692"/>
    </source>
</evidence>
<feature type="transmembrane region" description="Helical" evidence="7">
    <location>
        <begin position="82"/>
        <end position="101"/>
    </location>
</feature>
<evidence type="ECO:0000259" key="8">
    <source>
        <dbReference type="PROSITE" id="PS50850"/>
    </source>
</evidence>
<accession>I7Z8E1</accession>
<dbReference type="PROSITE" id="PS50850">
    <property type="entry name" value="MFS"/>
    <property type="match status" value="1"/>
</dbReference>
<comment type="subcellular location">
    <subcellularLocation>
        <location evidence="1">Cell membrane</location>
        <topology evidence="1">Multi-pass membrane protein</topology>
    </subcellularLocation>
</comment>
<evidence type="ECO:0000256" key="5">
    <source>
        <dbReference type="ARBA" id="ARBA00022989"/>
    </source>
</evidence>
<dbReference type="Pfam" id="PF05977">
    <property type="entry name" value="MFS_3"/>
    <property type="match status" value="1"/>
</dbReference>
<name>I7Z8E1_9GAMM</name>
<keyword evidence="5 7" id="KW-1133">Transmembrane helix</keyword>
<evidence type="ECO:0000313" key="10">
    <source>
        <dbReference type="Proteomes" id="UP000003704"/>
    </source>
</evidence>
<evidence type="ECO:0000313" key="9">
    <source>
        <dbReference type="EMBL" id="EIT67927.1"/>
    </source>
</evidence>
<feature type="transmembrane region" description="Helical" evidence="7">
    <location>
        <begin position="226"/>
        <end position="244"/>
    </location>
</feature>
<dbReference type="RefSeq" id="WP_007187297.1">
    <property type="nucleotide sequence ID" value="NZ_AKGD01000004.1"/>
</dbReference>
<evidence type="ECO:0000256" key="7">
    <source>
        <dbReference type="SAM" id="Phobius"/>
    </source>
</evidence>
<feature type="transmembrane region" description="Helical" evidence="7">
    <location>
        <begin position="164"/>
        <end position="189"/>
    </location>
</feature>
<reference evidence="9 10" key="1">
    <citation type="journal article" date="2012" name="J. Bacteriol.">
        <title>Genome Sequence of n-Alkane-Degrading Hydrocarboniphaga effusa Strain AP103T (ATCC BAA-332T).</title>
        <authorList>
            <person name="Chang H.K."/>
            <person name="Zylstra G.J."/>
            <person name="Chae J.C."/>
        </authorList>
    </citation>
    <scope>NUCLEOTIDE SEQUENCE [LARGE SCALE GENOMIC DNA]</scope>
    <source>
        <strain evidence="9 10">AP103</strain>
    </source>
</reference>
<dbReference type="InterPro" id="IPR020846">
    <property type="entry name" value="MFS_dom"/>
</dbReference>
<evidence type="ECO:0000256" key="6">
    <source>
        <dbReference type="ARBA" id="ARBA00023136"/>
    </source>
</evidence>
<proteinExistence type="predicted"/>
<evidence type="ECO:0000256" key="1">
    <source>
        <dbReference type="ARBA" id="ARBA00004651"/>
    </source>
</evidence>
<dbReference type="EMBL" id="AKGD01000004">
    <property type="protein sequence ID" value="EIT67927.1"/>
    <property type="molecule type" value="Genomic_DNA"/>
</dbReference>
<feature type="transmembrane region" description="Helical" evidence="7">
    <location>
        <begin position="108"/>
        <end position="127"/>
    </location>
</feature>
<feature type="transmembrane region" description="Helical" evidence="7">
    <location>
        <begin position="347"/>
        <end position="367"/>
    </location>
</feature>